<dbReference type="RefSeq" id="WP_036157244.1">
    <property type="nucleotide sequence ID" value="NZ_AVCX01000002.1"/>
</dbReference>
<dbReference type="eggNOG" id="COG0732">
    <property type="taxonomic scope" value="Bacteria"/>
</dbReference>
<name>A0A0A3J6U8_9BACI</name>
<keyword evidence="5" id="KW-0540">Nuclease</keyword>
<evidence type="ECO:0000256" key="1">
    <source>
        <dbReference type="ARBA" id="ARBA00010923"/>
    </source>
</evidence>
<comment type="similarity">
    <text evidence="1">Belongs to the type-I restriction system S methylase family.</text>
</comment>
<evidence type="ECO:0000313" key="5">
    <source>
        <dbReference type="EMBL" id="KGR82767.1"/>
    </source>
</evidence>
<keyword evidence="5" id="KW-0378">Hydrolase</keyword>
<gene>
    <name evidence="5" type="ORF">CD32_18155</name>
</gene>
<dbReference type="Gene3D" id="3.90.220.20">
    <property type="entry name" value="DNA methylase specificity domains"/>
    <property type="match status" value="1"/>
</dbReference>
<sequence length="193" mass="21830">MQLGDIADIRAGMVITRKKASTSSEVKATYRMFTIKSIDSLDESFELFESNEVLSPHYFTKEGDILFRLNYPYSAVYIDESKTGLLIPSSFAVIDVQVDFILPEYVAWYLNTAPAKKELEKGQSGTRIPSTNKATLSAIPIESMPLEKQRSIIQLYKLHLQETQLLNQLIEEKEKLFQAQTNKVLQGMELGGN</sequence>
<dbReference type="InterPro" id="IPR044946">
    <property type="entry name" value="Restrct_endonuc_typeI_TRD_sf"/>
</dbReference>
<dbReference type="InterPro" id="IPR000055">
    <property type="entry name" value="Restrct_endonuc_typeI_TRD"/>
</dbReference>
<dbReference type="GO" id="GO:0009307">
    <property type="term" value="P:DNA restriction-modification system"/>
    <property type="evidence" value="ECO:0007669"/>
    <property type="project" value="UniProtKB-KW"/>
</dbReference>
<proteinExistence type="inferred from homology"/>
<keyword evidence="5" id="KW-0255">Endonuclease</keyword>
<evidence type="ECO:0000256" key="3">
    <source>
        <dbReference type="ARBA" id="ARBA00023125"/>
    </source>
</evidence>
<dbReference type="GO" id="GO:0003677">
    <property type="term" value="F:DNA binding"/>
    <property type="evidence" value="ECO:0007669"/>
    <property type="project" value="UniProtKB-KW"/>
</dbReference>
<dbReference type="PANTHER" id="PTHR30408:SF13">
    <property type="entry name" value="TYPE I RESTRICTION ENZYME HINDI SPECIFICITY SUBUNIT"/>
    <property type="match status" value="1"/>
</dbReference>
<dbReference type="Proteomes" id="UP000030437">
    <property type="component" value="Unassembled WGS sequence"/>
</dbReference>
<evidence type="ECO:0000256" key="2">
    <source>
        <dbReference type="ARBA" id="ARBA00022747"/>
    </source>
</evidence>
<dbReference type="GO" id="GO:0004519">
    <property type="term" value="F:endonuclease activity"/>
    <property type="evidence" value="ECO:0007669"/>
    <property type="project" value="UniProtKB-KW"/>
</dbReference>
<dbReference type="STRING" id="1220589.CD32_18155"/>
<feature type="domain" description="Type I restriction modification DNA specificity" evidence="4">
    <location>
        <begin position="1"/>
        <end position="172"/>
    </location>
</feature>
<dbReference type="InterPro" id="IPR052021">
    <property type="entry name" value="Type-I_RS_S_subunit"/>
</dbReference>
<dbReference type="PANTHER" id="PTHR30408">
    <property type="entry name" value="TYPE-1 RESTRICTION ENZYME ECOKI SPECIFICITY PROTEIN"/>
    <property type="match status" value="1"/>
</dbReference>
<keyword evidence="6" id="KW-1185">Reference proteome</keyword>
<comment type="caution">
    <text evidence="5">The sequence shown here is derived from an EMBL/GenBank/DDBJ whole genome shotgun (WGS) entry which is preliminary data.</text>
</comment>
<dbReference type="SUPFAM" id="SSF116734">
    <property type="entry name" value="DNA methylase specificity domain"/>
    <property type="match status" value="1"/>
</dbReference>
<protein>
    <submittedName>
        <fullName evidence="5">Restriction endonuclease</fullName>
    </submittedName>
</protein>
<dbReference type="OrthoDB" id="5360691at2"/>
<keyword evidence="3" id="KW-0238">DNA-binding</keyword>
<dbReference type="AlphaFoldDB" id="A0A0A3J6U8"/>
<reference evidence="5 6" key="1">
    <citation type="submission" date="2014-02" db="EMBL/GenBank/DDBJ databases">
        <title>Draft genome sequence of Lysinibacillus odysseyi NBRC 100172.</title>
        <authorList>
            <person name="Zhang F."/>
            <person name="Wang G."/>
            <person name="Zhang L."/>
        </authorList>
    </citation>
    <scope>NUCLEOTIDE SEQUENCE [LARGE SCALE GENOMIC DNA]</scope>
    <source>
        <strain evidence="5 6">NBRC 100172</strain>
    </source>
</reference>
<evidence type="ECO:0000313" key="6">
    <source>
        <dbReference type="Proteomes" id="UP000030437"/>
    </source>
</evidence>
<organism evidence="5 6">
    <name type="scientific">Lysinibacillus odysseyi 34hs-1 = NBRC 100172</name>
    <dbReference type="NCBI Taxonomy" id="1220589"/>
    <lineage>
        <taxon>Bacteria</taxon>
        <taxon>Bacillati</taxon>
        <taxon>Bacillota</taxon>
        <taxon>Bacilli</taxon>
        <taxon>Bacillales</taxon>
        <taxon>Bacillaceae</taxon>
        <taxon>Lysinibacillus</taxon>
    </lineage>
</organism>
<evidence type="ECO:0000259" key="4">
    <source>
        <dbReference type="Pfam" id="PF01420"/>
    </source>
</evidence>
<dbReference type="EMBL" id="JPVP01000059">
    <property type="protein sequence ID" value="KGR82767.1"/>
    <property type="molecule type" value="Genomic_DNA"/>
</dbReference>
<accession>A0A0A3J6U8</accession>
<dbReference type="Pfam" id="PF01420">
    <property type="entry name" value="Methylase_S"/>
    <property type="match status" value="1"/>
</dbReference>
<keyword evidence="2" id="KW-0680">Restriction system</keyword>